<dbReference type="FunFam" id="1.10.246.90:FF:000002">
    <property type="entry name" value="U4/U6 small nuclear ribonucleoprotein Prp31"/>
    <property type="match status" value="1"/>
</dbReference>
<keyword evidence="4" id="KW-0507">mRNA processing</keyword>
<dbReference type="InParanoid" id="A0A6L2PK06"/>
<keyword evidence="8" id="KW-0539">Nucleus</keyword>
<feature type="domain" description="Nop" evidence="13">
    <location>
        <begin position="217"/>
        <end position="335"/>
    </location>
</feature>
<dbReference type="InterPro" id="IPR027105">
    <property type="entry name" value="Prp31"/>
</dbReference>
<evidence type="ECO:0000256" key="2">
    <source>
        <dbReference type="ARBA" id="ARBA00005572"/>
    </source>
</evidence>
<evidence type="ECO:0000256" key="6">
    <source>
        <dbReference type="ARBA" id="ARBA00022884"/>
    </source>
</evidence>
<evidence type="ECO:0000313" key="14">
    <source>
        <dbReference type="EMBL" id="GFG30818.1"/>
    </source>
</evidence>
<comment type="subcellular location">
    <subcellularLocation>
        <location evidence="1">Nucleus</location>
    </subcellularLocation>
</comment>
<dbReference type="FunFam" id="1.10.287.4070:FF:000003">
    <property type="entry name" value="U4/U6 small nuclear ribonucleoprotein PRP31"/>
    <property type="match status" value="1"/>
</dbReference>
<dbReference type="AlphaFoldDB" id="A0A6L2PK06"/>
<dbReference type="Gene3D" id="1.10.246.90">
    <property type="entry name" value="Nop domain"/>
    <property type="match status" value="1"/>
</dbReference>
<dbReference type="PROSITE" id="PS51358">
    <property type="entry name" value="NOP"/>
    <property type="match status" value="1"/>
</dbReference>
<dbReference type="EMBL" id="BLKM01000254">
    <property type="protein sequence ID" value="GFG30818.1"/>
    <property type="molecule type" value="Genomic_DNA"/>
</dbReference>
<dbReference type="PANTHER" id="PTHR13904">
    <property type="entry name" value="PRE-MRNA SPLICING FACTOR PRP31"/>
    <property type="match status" value="1"/>
</dbReference>
<dbReference type="OrthoDB" id="4771285at2759"/>
<dbReference type="Pfam" id="PF01798">
    <property type="entry name" value="Nop"/>
    <property type="match status" value="1"/>
</dbReference>
<dbReference type="InterPro" id="IPR012976">
    <property type="entry name" value="NOSIC"/>
</dbReference>
<evidence type="ECO:0000256" key="10">
    <source>
        <dbReference type="ARBA" id="ARBA00030766"/>
    </source>
</evidence>
<accession>A0A6L2PK06</accession>
<feature type="compositionally biased region" description="Basic residues" evidence="12">
    <location>
        <begin position="353"/>
        <end position="362"/>
    </location>
</feature>
<evidence type="ECO:0000256" key="7">
    <source>
        <dbReference type="ARBA" id="ARBA00023187"/>
    </source>
</evidence>
<name>A0A6L2PK06_COPFO</name>
<evidence type="ECO:0000256" key="11">
    <source>
        <dbReference type="ARBA" id="ARBA00045397"/>
    </source>
</evidence>
<sequence length="494" mass="55046">MSLADELLADLEEQDQDDIKEQYMESAVALDIKPNPTVVPMEEDIKITSIREIATLRDSERLRNIMDEIDDYSTKSRKAEDIVGPVEADPEYQLIVEANNVAVDIDNEIAVIHRFTRDKYSKRFPELESLVVGPLEYVMTVKELGNDLDKAKNNEALQQILTQATIMVVSVTASTTQGQLLTDQEKEDIYEACDMAIELNNFKQKIYDYVESRMAFIAPNLSIIVGASTAAKIMGVAGGLTKLSKIPACNVLVLGAQKKTLSGFSQVTMLPHTGFIYYSDIVQDTPPDLRRKAARLVAAKSTLAARVDACHESSDGHVGQMLREEIEKKLDKLTEPPPVKFVKPLPKPIDAGRKKRGGKRVRKMKERYAMTEFRKQANRLNFADIEDDAYQEDLGYTRGTIGKTGTGRIRLPQIDEKTKVRISKTLQKNLQKQQQVWGGSTTVKKQVSGTASSVAFTPLQGLEIVNPQAAEKKVNEANAKYFSNTSGFLKLQKA</sequence>
<evidence type="ECO:0000256" key="8">
    <source>
        <dbReference type="ARBA" id="ARBA00023242"/>
    </source>
</evidence>
<dbReference type="Proteomes" id="UP000502823">
    <property type="component" value="Unassembled WGS sequence"/>
</dbReference>
<dbReference type="GO" id="GO:0003723">
    <property type="term" value="F:RNA binding"/>
    <property type="evidence" value="ECO:0007669"/>
    <property type="project" value="UniProtKB-KW"/>
</dbReference>
<comment type="function">
    <text evidence="11">Involved in pre-mRNA splicing as component of the spliceosome. Required for the assembly of the U4/U5/U6 tri-snRNP complex, one of the building blocks of the spliceosome.</text>
</comment>
<dbReference type="GO" id="GO:0005687">
    <property type="term" value="C:U4 snRNP"/>
    <property type="evidence" value="ECO:0007669"/>
    <property type="project" value="TreeGrafter"/>
</dbReference>
<dbReference type="PANTHER" id="PTHR13904:SF0">
    <property type="entry name" value="U4_U6 SMALL NUCLEAR RIBONUCLEOPROTEIN PRP31"/>
    <property type="match status" value="1"/>
</dbReference>
<dbReference type="GO" id="GO:0071011">
    <property type="term" value="C:precatalytic spliceosome"/>
    <property type="evidence" value="ECO:0007669"/>
    <property type="project" value="TreeGrafter"/>
</dbReference>
<feature type="region of interest" description="Disordered" evidence="12">
    <location>
        <begin position="337"/>
        <end position="362"/>
    </location>
</feature>
<keyword evidence="5" id="KW-0747">Spliceosome</keyword>
<dbReference type="InterPro" id="IPR042239">
    <property type="entry name" value="Nop_C"/>
</dbReference>
<proteinExistence type="inferred from homology"/>
<dbReference type="Gene3D" id="1.10.287.4070">
    <property type="match status" value="1"/>
</dbReference>
<dbReference type="Pfam" id="PF09785">
    <property type="entry name" value="Prp31_C"/>
    <property type="match status" value="1"/>
</dbReference>
<dbReference type="FunCoup" id="A0A6L2PK06">
    <property type="interactions" value="1819"/>
</dbReference>
<evidence type="ECO:0000256" key="3">
    <source>
        <dbReference type="ARBA" id="ARBA00013538"/>
    </source>
</evidence>
<organism evidence="14 15">
    <name type="scientific">Coptotermes formosanus</name>
    <name type="common">Formosan subterranean termite</name>
    <dbReference type="NCBI Taxonomy" id="36987"/>
    <lineage>
        <taxon>Eukaryota</taxon>
        <taxon>Metazoa</taxon>
        <taxon>Ecdysozoa</taxon>
        <taxon>Arthropoda</taxon>
        <taxon>Hexapoda</taxon>
        <taxon>Insecta</taxon>
        <taxon>Pterygota</taxon>
        <taxon>Neoptera</taxon>
        <taxon>Polyneoptera</taxon>
        <taxon>Dictyoptera</taxon>
        <taxon>Blattodea</taxon>
        <taxon>Blattoidea</taxon>
        <taxon>Termitoidae</taxon>
        <taxon>Rhinotermitidae</taxon>
        <taxon>Coptotermes</taxon>
    </lineage>
</organism>
<comment type="caution">
    <text evidence="14">The sequence shown here is derived from an EMBL/GenBank/DDBJ whole genome shotgun (WGS) entry which is preliminary data.</text>
</comment>
<keyword evidence="9" id="KW-0687">Ribonucleoprotein</keyword>
<protein>
    <recommendedName>
        <fullName evidence="3">U4/U6 small nuclear ribonucleoprotein Prp31</fullName>
    </recommendedName>
    <alternativeName>
        <fullName evidence="10">Pre-mRNA-processing factor 31</fullName>
    </alternativeName>
</protein>
<keyword evidence="7" id="KW-0508">mRNA splicing</keyword>
<dbReference type="GO" id="GO:0000244">
    <property type="term" value="P:spliceosomal tri-snRNP complex assembly"/>
    <property type="evidence" value="ECO:0007669"/>
    <property type="project" value="InterPro"/>
</dbReference>
<evidence type="ECO:0000256" key="9">
    <source>
        <dbReference type="ARBA" id="ARBA00023274"/>
    </source>
</evidence>
<dbReference type="InterPro" id="IPR002687">
    <property type="entry name" value="Nop_dom"/>
</dbReference>
<dbReference type="GO" id="GO:0046540">
    <property type="term" value="C:U4/U6 x U5 tri-snRNP complex"/>
    <property type="evidence" value="ECO:0007669"/>
    <property type="project" value="InterPro"/>
</dbReference>
<evidence type="ECO:0000313" key="15">
    <source>
        <dbReference type="Proteomes" id="UP000502823"/>
    </source>
</evidence>
<dbReference type="SUPFAM" id="SSF89124">
    <property type="entry name" value="Nop domain"/>
    <property type="match status" value="1"/>
</dbReference>
<reference evidence="15" key="1">
    <citation type="submission" date="2020-01" db="EMBL/GenBank/DDBJ databases">
        <title>Draft genome sequence of the Termite Coptotermes fromosanus.</title>
        <authorList>
            <person name="Itakura S."/>
            <person name="Yosikawa Y."/>
            <person name="Umezawa K."/>
        </authorList>
    </citation>
    <scope>NUCLEOTIDE SEQUENCE [LARGE SCALE GENOMIC DNA]</scope>
</reference>
<evidence type="ECO:0000256" key="1">
    <source>
        <dbReference type="ARBA" id="ARBA00004123"/>
    </source>
</evidence>
<evidence type="ECO:0000256" key="4">
    <source>
        <dbReference type="ARBA" id="ARBA00022664"/>
    </source>
</evidence>
<evidence type="ECO:0000256" key="12">
    <source>
        <dbReference type="SAM" id="MobiDB-lite"/>
    </source>
</evidence>
<keyword evidence="6" id="KW-0694">RNA-binding</keyword>
<gene>
    <name evidence="14" type="ORF">Cfor_10880</name>
</gene>
<evidence type="ECO:0000256" key="5">
    <source>
        <dbReference type="ARBA" id="ARBA00022728"/>
    </source>
</evidence>
<dbReference type="InterPro" id="IPR019175">
    <property type="entry name" value="Prp31_C"/>
</dbReference>
<keyword evidence="15" id="KW-1185">Reference proteome</keyword>
<dbReference type="InterPro" id="IPR036070">
    <property type="entry name" value="Nop_dom_sf"/>
</dbReference>
<comment type="similarity">
    <text evidence="2">Belongs to the PRP31 family.</text>
</comment>
<dbReference type="SMART" id="SM00931">
    <property type="entry name" value="NOSIC"/>
    <property type="match status" value="1"/>
</dbReference>
<evidence type="ECO:0000259" key="13">
    <source>
        <dbReference type="PROSITE" id="PS51358"/>
    </source>
</evidence>